<dbReference type="Proteomes" id="UP000436522">
    <property type="component" value="Unassembled WGS sequence"/>
</dbReference>
<evidence type="ECO:0000313" key="5">
    <source>
        <dbReference type="Proteomes" id="UP000436522"/>
    </source>
</evidence>
<dbReference type="EMBL" id="BLIV01000002">
    <property type="protein sequence ID" value="GFE49450.1"/>
    <property type="molecule type" value="Genomic_DNA"/>
</dbReference>
<evidence type="ECO:0000256" key="2">
    <source>
        <dbReference type="SAM" id="MobiDB-lite"/>
    </source>
</evidence>
<evidence type="ECO:0000313" key="4">
    <source>
        <dbReference type="EMBL" id="GFE49450.1"/>
    </source>
</evidence>
<reference evidence="4 5" key="1">
    <citation type="submission" date="2019-12" db="EMBL/GenBank/DDBJ databases">
        <title>Roseobacter cerasinus sp. nov., isolated from seawater around aquaculture.</title>
        <authorList>
            <person name="Muramatsu S."/>
            <person name="Takabe Y."/>
            <person name="Mori K."/>
            <person name="Takaichi S."/>
            <person name="Hanada S."/>
        </authorList>
    </citation>
    <scope>NUCLEOTIDE SEQUENCE [LARGE SCALE GENOMIC DNA]</scope>
    <source>
        <strain evidence="4 5">AI77</strain>
    </source>
</reference>
<sequence>MSRDADSWALTATCLSLLRAAPDYLGGAVIRMRAGPDRDAVLAGMAPLPLRKIHPGISDDQLLGGLDLTATLSTGRLAQRPGLFDAPCMALLTMAERCETELAAKLAHQLDREFGHCLIALDEGAEPDECVPAALADRLPFYISPEGRRPEGWSADNAGADTCDPGQVSATLEDAQTLTVIAAQFGIASLRAPLLALRAARVHAAVNGRTAVDRMDLEVAARLVYPHRATKVPDETEPPADTPEPPPQEEQQDATGDGLSLPEGDMIVDAVKALLPADVLAGLGQSGAGASRAGTGAGQKRVGNRRGRPLSPRPGRLDGRARIDLVATLRAAAPWQPLRRQQQQMADRLLIRPSDIRVKRYQDHSDRLLVFAVDASGSAALARLNEAKGAVELLLAQAYAARDHVALIAFRGTGADILLPPTRSLVQTKRRLATLPGGGGTPLAAGLQAASLLALQNRAKGLTPSLIVLTDGRANIALDGEGDRSRAGQDAKQVARLIQTQGLHSLLIDTGTRPHTGLRDLAACMGGTYLALPRADAQRLTTAVSAALDS</sequence>
<dbReference type="SUPFAM" id="SSF53300">
    <property type="entry name" value="vWA-like"/>
    <property type="match status" value="1"/>
</dbReference>
<feature type="region of interest" description="Disordered" evidence="2">
    <location>
        <begin position="228"/>
        <end position="262"/>
    </location>
</feature>
<dbReference type="CDD" id="cd01451">
    <property type="entry name" value="vWA_Magnesium_chelatase"/>
    <property type="match status" value="1"/>
</dbReference>
<dbReference type="Gene3D" id="3.40.50.410">
    <property type="entry name" value="von Willebrand factor, type A domain"/>
    <property type="match status" value="1"/>
</dbReference>
<dbReference type="PROSITE" id="PS50234">
    <property type="entry name" value="VWFA"/>
    <property type="match status" value="1"/>
</dbReference>
<feature type="region of interest" description="Disordered" evidence="2">
    <location>
        <begin position="286"/>
        <end position="317"/>
    </location>
</feature>
<dbReference type="SUPFAM" id="SSF52540">
    <property type="entry name" value="P-loop containing nucleoside triphosphate hydrolases"/>
    <property type="match status" value="1"/>
</dbReference>
<comment type="caution">
    <text evidence="4">The sequence shown here is derived from an EMBL/GenBank/DDBJ whole genome shotgun (WGS) entry which is preliminary data.</text>
</comment>
<organism evidence="4 5">
    <name type="scientific">Roseobacter cerasinus</name>
    <dbReference type="NCBI Taxonomy" id="2602289"/>
    <lineage>
        <taxon>Bacteria</taxon>
        <taxon>Pseudomonadati</taxon>
        <taxon>Pseudomonadota</taxon>
        <taxon>Alphaproteobacteria</taxon>
        <taxon>Rhodobacterales</taxon>
        <taxon>Roseobacteraceae</taxon>
        <taxon>Roseobacter</taxon>
    </lineage>
</organism>
<dbReference type="InterPro" id="IPR041702">
    <property type="entry name" value="BchD/ChlD_VWA"/>
</dbReference>
<dbReference type="Pfam" id="PF17863">
    <property type="entry name" value="AAA_lid_2"/>
    <property type="match status" value="1"/>
</dbReference>
<dbReference type="RefSeq" id="WP_159975321.1">
    <property type="nucleotide sequence ID" value="NZ_BLIV01000002.1"/>
</dbReference>
<dbReference type="SMART" id="SM00327">
    <property type="entry name" value="VWA"/>
    <property type="match status" value="1"/>
</dbReference>
<keyword evidence="5" id="KW-1185">Reference proteome</keyword>
<dbReference type="AlphaFoldDB" id="A0A640VPS2"/>
<dbReference type="InterPro" id="IPR036465">
    <property type="entry name" value="vWFA_dom_sf"/>
</dbReference>
<feature type="domain" description="VWFA" evidence="3">
    <location>
        <begin position="368"/>
        <end position="548"/>
    </location>
</feature>
<dbReference type="OrthoDB" id="9775079at2"/>
<proteinExistence type="inferred from homology"/>
<protein>
    <submittedName>
        <fullName evidence="4">Magnesium-chelatase 60 kDa subunit</fullName>
    </submittedName>
</protein>
<dbReference type="InterPro" id="IPR027417">
    <property type="entry name" value="P-loop_NTPase"/>
</dbReference>
<name>A0A640VPS2_9RHOB</name>
<dbReference type="PANTHER" id="PTHR43473">
    <property type="entry name" value="MAGNESIUM-CHELATASE SUBUNIT CHLD, CHLOROPLASTIC"/>
    <property type="match status" value="1"/>
</dbReference>
<comment type="similarity">
    <text evidence="1">Belongs to the Mg-chelatase subunits D/I family.</text>
</comment>
<dbReference type="InterPro" id="IPR041628">
    <property type="entry name" value="ChlI/MoxR_AAA_lid"/>
</dbReference>
<dbReference type="NCBIfam" id="NF009943">
    <property type="entry name" value="PRK13406.1"/>
    <property type="match status" value="1"/>
</dbReference>
<evidence type="ECO:0000259" key="3">
    <source>
        <dbReference type="PROSITE" id="PS50234"/>
    </source>
</evidence>
<evidence type="ECO:0000256" key="1">
    <source>
        <dbReference type="ARBA" id="ARBA00005799"/>
    </source>
</evidence>
<dbReference type="Gene3D" id="1.10.8.80">
    <property type="entry name" value="Magnesium chelatase subunit I, C-Terminal domain"/>
    <property type="match status" value="1"/>
</dbReference>
<dbReference type="Pfam" id="PF13519">
    <property type="entry name" value="VWA_2"/>
    <property type="match status" value="1"/>
</dbReference>
<gene>
    <name evidence="4" type="primary">bchD</name>
    <name evidence="4" type="ORF">So717_12030</name>
</gene>
<accession>A0A640VPS2</accession>
<dbReference type="InterPro" id="IPR002035">
    <property type="entry name" value="VWF_A"/>
</dbReference>
<dbReference type="PANTHER" id="PTHR43473:SF2">
    <property type="entry name" value="MAGNESIUM-CHELATASE SUBUNIT CHLD, CHLOROPLASTIC"/>
    <property type="match status" value="1"/>
</dbReference>